<evidence type="ECO:0000313" key="23">
    <source>
        <dbReference type="Proteomes" id="UP001474421"/>
    </source>
</evidence>
<keyword evidence="8" id="KW-0677">Repeat</keyword>
<evidence type="ECO:0000256" key="11">
    <source>
        <dbReference type="ARBA" id="ARBA00023157"/>
    </source>
</evidence>
<keyword evidence="3" id="KW-0217">Developmental protein</keyword>
<evidence type="ECO:0000256" key="3">
    <source>
        <dbReference type="ARBA" id="ARBA00022473"/>
    </source>
</evidence>
<feature type="compositionally biased region" description="Basic residues" evidence="20">
    <location>
        <begin position="104"/>
        <end position="119"/>
    </location>
</feature>
<dbReference type="EMBL" id="JAOTOJ010000007">
    <property type="protein sequence ID" value="KAK9398980.1"/>
    <property type="molecule type" value="Genomic_DNA"/>
</dbReference>
<keyword evidence="12" id="KW-0325">Glycoprotein</keyword>
<reference evidence="22 23" key="1">
    <citation type="journal article" date="2024" name="Proc. Natl. Acad. Sci. U.S.A.">
        <title>The genetic regulatory architecture and epigenomic basis for age-related changes in rattlesnake venom.</title>
        <authorList>
            <person name="Hogan M.P."/>
            <person name="Holding M.L."/>
            <person name="Nystrom G.S."/>
            <person name="Colston T.J."/>
            <person name="Bartlett D.A."/>
            <person name="Mason A.J."/>
            <person name="Ellsworth S.A."/>
            <person name="Rautsaw R.M."/>
            <person name="Lawrence K.C."/>
            <person name="Strickland J.L."/>
            <person name="He B."/>
            <person name="Fraser P."/>
            <person name="Margres M.J."/>
            <person name="Gilbert D.M."/>
            <person name="Gibbs H.L."/>
            <person name="Parkinson C.L."/>
            <person name="Rokyta D.R."/>
        </authorList>
    </citation>
    <scope>NUCLEOTIDE SEQUENCE [LARGE SCALE GENOMIC DNA]</scope>
    <source>
        <strain evidence="22">DRR0105</strain>
    </source>
</reference>
<evidence type="ECO:0000256" key="6">
    <source>
        <dbReference type="ARBA" id="ARBA00022685"/>
    </source>
</evidence>
<dbReference type="GO" id="GO:0030154">
    <property type="term" value="P:cell differentiation"/>
    <property type="evidence" value="ECO:0007669"/>
    <property type="project" value="UniProtKB-KW"/>
</dbReference>
<evidence type="ECO:0000259" key="21">
    <source>
        <dbReference type="PROSITE" id="PS50278"/>
    </source>
</evidence>
<dbReference type="Proteomes" id="UP001474421">
    <property type="component" value="Unassembled WGS sequence"/>
</dbReference>
<proteinExistence type="inferred from homology"/>
<evidence type="ECO:0000256" key="8">
    <source>
        <dbReference type="ARBA" id="ARBA00022737"/>
    </source>
</evidence>
<dbReference type="PROSITE" id="PS00249">
    <property type="entry name" value="PDGF_1"/>
    <property type="match status" value="1"/>
</dbReference>
<dbReference type="GO" id="GO:0060754">
    <property type="term" value="P:positive regulation of mast cell chemotaxis"/>
    <property type="evidence" value="ECO:0007669"/>
    <property type="project" value="TreeGrafter"/>
</dbReference>
<protein>
    <recommendedName>
        <fullName evidence="16">Vascular endothelial growth factor C</fullName>
    </recommendedName>
    <alternativeName>
        <fullName evidence="17">Flt4 ligand</fullName>
    </alternativeName>
    <alternativeName>
        <fullName evidence="18">Vascular endothelial growth factor-related protein</fullName>
    </alternativeName>
</protein>
<dbReference type="GO" id="GO:0005615">
    <property type="term" value="C:extracellular space"/>
    <property type="evidence" value="ECO:0007669"/>
    <property type="project" value="TreeGrafter"/>
</dbReference>
<evidence type="ECO:0000313" key="22">
    <source>
        <dbReference type="EMBL" id="KAK9398980.1"/>
    </source>
</evidence>
<sequence>MHYSAKLKGNDRYCNRQPSRSAALGTNGVWRGRRQAVQGKKDLDPGPRRGAAAASKEARALQQRVARVSRLALARARRARASLLAFPRVFGEKSARRAATCGKVQHRRRKRRRERRRGREGHSLSDRGRFSHARPPLRLPLPHSSTQDKRKEKRKRDRRANERAGQPAGEGAGVDFVAPSFAPSRGTRCLKGLPSECQDRTGAPQRQPHAVFTASAVPLAAFCTMHLLGLFSLGYYLAAAAVVLLLAREPAIAAAYESGQGYYEEEPDLGEAKNYENKELEEQLRSVSSVDELMTVLYPEYWKMFKCQLRKGSWPHREQSNFDGRTGDSNPIKFAAAHYNTEILKSIDNEWRKTQCMPREVCVDVGKESGATTNIFFKPPCVSVYRCGGCCNSEGLQCMNISASYVSKTLFEITVPLSHGPKPVTISFANHTSCRCMSKLDVYRQVHSIIRRSLPVIQAQCQITNKTCPKSLIWNNHLCRCLEQHDFSFSSYPPDTDTAEGYHDICGSNKELDEETCQITKQMLLERRKISSPNMQLLQTTMYSSKETL</sequence>
<dbReference type="PANTHER" id="PTHR12025:SF3">
    <property type="entry name" value="VASCULAR ENDOTHELIAL GROWTH FACTOR C"/>
    <property type="match status" value="1"/>
</dbReference>
<keyword evidence="6" id="KW-0165">Cleavage on pair of basic residues</keyword>
<dbReference type="InterPro" id="IPR023581">
    <property type="entry name" value="PD_growth_factor_CS"/>
</dbReference>
<dbReference type="InterPro" id="IPR050507">
    <property type="entry name" value="PDGF/VEGF_growth_factor"/>
</dbReference>
<keyword evidence="11" id="KW-1015">Disulfide bond</keyword>
<dbReference type="GO" id="GO:0001938">
    <property type="term" value="P:positive regulation of endothelial cell proliferation"/>
    <property type="evidence" value="ECO:0007669"/>
    <property type="project" value="TreeGrafter"/>
</dbReference>
<keyword evidence="23" id="KW-1185">Reference proteome</keyword>
<dbReference type="CDD" id="cd00135">
    <property type="entry name" value="PDGF"/>
    <property type="match status" value="1"/>
</dbReference>
<keyword evidence="4" id="KW-0964">Secreted</keyword>
<comment type="similarity">
    <text evidence="2 19">Belongs to the PDGF/VEGF growth factor family.</text>
</comment>
<dbReference type="GO" id="GO:0008083">
    <property type="term" value="F:growth factor activity"/>
    <property type="evidence" value="ECO:0007669"/>
    <property type="project" value="UniProtKB-KW"/>
</dbReference>
<keyword evidence="7" id="KW-0732">Signal</keyword>
<organism evidence="22 23">
    <name type="scientific">Crotalus adamanteus</name>
    <name type="common">Eastern diamondback rattlesnake</name>
    <dbReference type="NCBI Taxonomy" id="8729"/>
    <lineage>
        <taxon>Eukaryota</taxon>
        <taxon>Metazoa</taxon>
        <taxon>Chordata</taxon>
        <taxon>Craniata</taxon>
        <taxon>Vertebrata</taxon>
        <taxon>Euteleostomi</taxon>
        <taxon>Lepidosauria</taxon>
        <taxon>Squamata</taxon>
        <taxon>Bifurcata</taxon>
        <taxon>Unidentata</taxon>
        <taxon>Episquamata</taxon>
        <taxon>Toxicofera</taxon>
        <taxon>Serpentes</taxon>
        <taxon>Colubroidea</taxon>
        <taxon>Viperidae</taxon>
        <taxon>Crotalinae</taxon>
        <taxon>Crotalus</taxon>
    </lineage>
</organism>
<evidence type="ECO:0000256" key="18">
    <source>
        <dbReference type="ARBA" id="ARBA00082345"/>
    </source>
</evidence>
<dbReference type="Gene3D" id="2.10.90.10">
    <property type="entry name" value="Cystine-knot cytokines"/>
    <property type="match status" value="1"/>
</dbReference>
<evidence type="ECO:0000256" key="2">
    <source>
        <dbReference type="ARBA" id="ARBA00006686"/>
    </source>
</evidence>
<keyword evidence="9" id="KW-0221">Differentiation</keyword>
<dbReference type="SMART" id="SM00141">
    <property type="entry name" value="PDGF"/>
    <property type="match status" value="1"/>
</dbReference>
<evidence type="ECO:0000256" key="1">
    <source>
        <dbReference type="ARBA" id="ARBA00004613"/>
    </source>
</evidence>
<dbReference type="AlphaFoldDB" id="A0AAW1BAA4"/>
<dbReference type="PROSITE" id="PS50278">
    <property type="entry name" value="PDGF_2"/>
    <property type="match status" value="1"/>
</dbReference>
<dbReference type="GO" id="GO:0045766">
    <property type="term" value="P:positive regulation of angiogenesis"/>
    <property type="evidence" value="ECO:0007669"/>
    <property type="project" value="TreeGrafter"/>
</dbReference>
<evidence type="ECO:0000256" key="12">
    <source>
        <dbReference type="ARBA" id="ARBA00023180"/>
    </source>
</evidence>
<dbReference type="GO" id="GO:0043185">
    <property type="term" value="F:vascular endothelial growth factor receptor 3 binding"/>
    <property type="evidence" value="ECO:0007669"/>
    <property type="project" value="TreeGrafter"/>
</dbReference>
<evidence type="ECO:0000256" key="13">
    <source>
        <dbReference type="ARBA" id="ARBA00023246"/>
    </source>
</evidence>
<evidence type="ECO:0000256" key="10">
    <source>
        <dbReference type="ARBA" id="ARBA00023030"/>
    </source>
</evidence>
<dbReference type="SUPFAM" id="SSF57501">
    <property type="entry name" value="Cystine-knot cytokines"/>
    <property type="match status" value="1"/>
</dbReference>
<dbReference type="GO" id="GO:0016020">
    <property type="term" value="C:membrane"/>
    <property type="evidence" value="ECO:0007669"/>
    <property type="project" value="InterPro"/>
</dbReference>
<comment type="subunit">
    <text evidence="15">Homodimer; non-covalent and antiparallel. Interacts with FLT4/VEGFR3; the interaction is required for FLT4/VEGFR3 homodimarization and activation.</text>
</comment>
<dbReference type="FunFam" id="2.10.90.10:FF:000025">
    <property type="entry name" value="vascular endothelial growth factor C"/>
    <property type="match status" value="1"/>
</dbReference>
<feature type="region of interest" description="Disordered" evidence="20">
    <location>
        <begin position="1"/>
        <end position="27"/>
    </location>
</feature>
<comment type="subcellular location">
    <subcellularLocation>
        <location evidence="1">Secreted</location>
    </subcellularLocation>
</comment>
<keyword evidence="10 19" id="KW-0339">Growth factor</keyword>
<evidence type="ECO:0000256" key="19">
    <source>
        <dbReference type="RuleBase" id="RU003818"/>
    </source>
</evidence>
<comment type="function">
    <text evidence="14">Growth factor active in angiogenesis, and endothelial cell growth, stimulating their proliferation and migration and also has effects on the permeability of blood vessels. May function in angiogenesis of the venous and lymphatic vascular systems during embryogenesis, and also in the maintenance of differentiated lymphatic endothelium in adults. Binds and activates KDR/VEGFR2 and FLT4/VEGFR3 receptors.</text>
</comment>
<dbReference type="GO" id="GO:0048010">
    <property type="term" value="P:vascular endothelial growth factor receptor signaling pathway"/>
    <property type="evidence" value="ECO:0007669"/>
    <property type="project" value="TreeGrafter"/>
</dbReference>
<evidence type="ECO:0000256" key="17">
    <source>
        <dbReference type="ARBA" id="ARBA00080219"/>
    </source>
</evidence>
<dbReference type="GO" id="GO:0051781">
    <property type="term" value="P:positive regulation of cell division"/>
    <property type="evidence" value="ECO:0007669"/>
    <property type="project" value="UniProtKB-KW"/>
</dbReference>
<evidence type="ECO:0000256" key="14">
    <source>
        <dbReference type="ARBA" id="ARBA00055409"/>
    </source>
</evidence>
<dbReference type="GO" id="GO:0001666">
    <property type="term" value="P:response to hypoxia"/>
    <property type="evidence" value="ECO:0007669"/>
    <property type="project" value="TreeGrafter"/>
</dbReference>
<evidence type="ECO:0000256" key="7">
    <source>
        <dbReference type="ARBA" id="ARBA00022729"/>
    </source>
</evidence>
<dbReference type="InterPro" id="IPR000072">
    <property type="entry name" value="PDGF/VEGF_dom"/>
</dbReference>
<name>A0AAW1BAA4_CROAD</name>
<evidence type="ECO:0000256" key="4">
    <source>
        <dbReference type="ARBA" id="ARBA00022525"/>
    </source>
</evidence>
<feature type="region of interest" description="Disordered" evidence="20">
    <location>
        <begin position="95"/>
        <end position="176"/>
    </location>
</feature>
<dbReference type="InterPro" id="IPR029034">
    <property type="entry name" value="Cystine-knot_cytokine"/>
</dbReference>
<feature type="compositionally biased region" description="Basic and acidic residues" evidence="20">
    <location>
        <begin position="120"/>
        <end position="129"/>
    </location>
</feature>
<evidence type="ECO:0000256" key="15">
    <source>
        <dbReference type="ARBA" id="ARBA00063227"/>
    </source>
</evidence>
<dbReference type="Pfam" id="PF00341">
    <property type="entry name" value="PDGF"/>
    <property type="match status" value="1"/>
</dbReference>
<evidence type="ECO:0000256" key="16">
    <source>
        <dbReference type="ARBA" id="ARBA00070957"/>
    </source>
</evidence>
<keyword evidence="5" id="KW-0037">Angiogenesis</keyword>
<feature type="domain" description="Platelet-derived growth factor (PDGF) family profile" evidence="21">
    <location>
        <begin position="342"/>
        <end position="441"/>
    </location>
</feature>
<keyword evidence="13" id="KW-0497">Mitogen</keyword>
<evidence type="ECO:0000256" key="5">
    <source>
        <dbReference type="ARBA" id="ARBA00022657"/>
    </source>
</evidence>
<evidence type="ECO:0000256" key="9">
    <source>
        <dbReference type="ARBA" id="ARBA00022782"/>
    </source>
</evidence>
<gene>
    <name evidence="22" type="ORF">NXF25_013949</name>
</gene>
<comment type="caution">
    <text evidence="22">The sequence shown here is derived from an EMBL/GenBank/DDBJ whole genome shotgun (WGS) entry which is preliminary data.</text>
</comment>
<dbReference type="GO" id="GO:0042056">
    <property type="term" value="F:chemoattractant activity"/>
    <property type="evidence" value="ECO:0007669"/>
    <property type="project" value="TreeGrafter"/>
</dbReference>
<dbReference type="GO" id="GO:0050930">
    <property type="term" value="P:induction of positive chemotaxis"/>
    <property type="evidence" value="ECO:0007669"/>
    <property type="project" value="TreeGrafter"/>
</dbReference>
<dbReference type="GO" id="GO:0002040">
    <property type="term" value="P:sprouting angiogenesis"/>
    <property type="evidence" value="ECO:0007669"/>
    <property type="project" value="TreeGrafter"/>
</dbReference>
<accession>A0AAW1BAA4</accession>
<dbReference type="PANTHER" id="PTHR12025">
    <property type="entry name" value="VASCULAR ENDOTHELIAL GROWTH FACTOR"/>
    <property type="match status" value="1"/>
</dbReference>
<evidence type="ECO:0000256" key="20">
    <source>
        <dbReference type="SAM" id="MobiDB-lite"/>
    </source>
</evidence>
<dbReference type="GO" id="GO:0038084">
    <property type="term" value="P:vascular endothelial growth factor signaling pathway"/>
    <property type="evidence" value="ECO:0007669"/>
    <property type="project" value="TreeGrafter"/>
</dbReference>